<gene>
    <name evidence="1" type="ORF">Lmac_0142</name>
</gene>
<proteinExistence type="predicted"/>
<dbReference type="AlphaFoldDB" id="A0A0W0WHN5"/>
<dbReference type="PATRIC" id="fig|466.6.peg.151"/>
<sequence>MKQQRLLAQYGLFQNDTLEEKYTKMKEAFGLLLNRTVERCSKHCQHRKDQERYANVCDDAVPGLIERRSMINSSTNRVLLELEKIDALNSTDQKIGALKAYAQGLASTQFNALFMIILSGELNKRWLPLAEEQISASELRIK</sequence>
<comment type="caution">
    <text evidence="1">The sequence shown here is derived from an EMBL/GenBank/DDBJ whole genome shotgun (WGS) entry which is preliminary data.</text>
</comment>
<dbReference type="EMBL" id="LNYL01000004">
    <property type="protein sequence ID" value="KTD31558.1"/>
    <property type="molecule type" value="Genomic_DNA"/>
</dbReference>
<accession>A0A0W0WHN5</accession>
<evidence type="ECO:0000313" key="1">
    <source>
        <dbReference type="EMBL" id="KTD31558.1"/>
    </source>
</evidence>
<protein>
    <submittedName>
        <fullName evidence="1">Uncharacterized protein</fullName>
    </submittedName>
</protein>
<name>A0A0W0WHN5_9GAMM</name>
<dbReference type="STRING" id="466.Lmac_0142"/>
<keyword evidence="2" id="KW-1185">Reference proteome</keyword>
<organism evidence="1 2">
    <name type="scientific">Legionella maceachernii</name>
    <dbReference type="NCBI Taxonomy" id="466"/>
    <lineage>
        <taxon>Bacteria</taxon>
        <taxon>Pseudomonadati</taxon>
        <taxon>Pseudomonadota</taxon>
        <taxon>Gammaproteobacteria</taxon>
        <taxon>Legionellales</taxon>
        <taxon>Legionellaceae</taxon>
        <taxon>Legionella</taxon>
    </lineage>
</organism>
<dbReference type="OrthoDB" id="9903107at2"/>
<evidence type="ECO:0000313" key="2">
    <source>
        <dbReference type="Proteomes" id="UP000054908"/>
    </source>
</evidence>
<reference evidence="1 2" key="1">
    <citation type="submission" date="2015-11" db="EMBL/GenBank/DDBJ databases">
        <title>Genomic analysis of 38 Legionella species identifies large and diverse effector repertoires.</title>
        <authorList>
            <person name="Burstein D."/>
            <person name="Amaro F."/>
            <person name="Zusman T."/>
            <person name="Lifshitz Z."/>
            <person name="Cohen O."/>
            <person name="Gilbert J.A."/>
            <person name="Pupko T."/>
            <person name="Shuman H.A."/>
            <person name="Segal G."/>
        </authorList>
    </citation>
    <scope>NUCLEOTIDE SEQUENCE [LARGE SCALE GENOMIC DNA]</scope>
    <source>
        <strain evidence="1 2">PX-1-G2-E2</strain>
    </source>
</reference>
<dbReference type="RefSeq" id="WP_058450983.1">
    <property type="nucleotide sequence ID" value="NZ_CAAAIB010000001.1"/>
</dbReference>
<dbReference type="Proteomes" id="UP000054908">
    <property type="component" value="Unassembled WGS sequence"/>
</dbReference>